<dbReference type="EMBL" id="HQ824594">
    <property type="protein sequence ID" value="ADV36441.1"/>
    <property type="molecule type" value="Genomic_DNA"/>
</dbReference>
<reference evidence="1" key="1">
    <citation type="submission" date="2010-12" db="EMBL/GenBank/DDBJ databases">
        <authorList>
            <person name="Carrias A.A."/>
            <person name="Welch T.J."/>
            <person name="Waldbieser G.C."/>
            <person name="Mead D.A."/>
            <person name="Terhune J.S."/>
            <person name="Liles M.R."/>
        </authorList>
    </citation>
    <scope>NUCLEOTIDE SEQUENCE</scope>
</reference>
<sequence>MCCAAIRAGWPRVKNKKKPVSKMIRAALVKVPGVGKQK</sequence>
<gene>
    <name evidence="1" type="primary">eiAUOrf47</name>
</gene>
<reference evidence="1" key="2">
    <citation type="journal article" date="2011" name="Virol. J.">
        <title>Comparative genomic analysis of bacteriophages specific to the channel catfish pathogen Edwardsiella ictaluri.</title>
        <authorList>
            <person name="Carrias A."/>
            <person name="Welch T.J."/>
            <person name="Waldbieser G.C."/>
            <person name="Mead D.A."/>
            <person name="Terhune J.S."/>
            <person name="Liles M.R."/>
        </authorList>
    </citation>
    <scope>NUCLEOTIDE SEQUENCE</scope>
</reference>
<organism evidence="1">
    <name type="scientific">Edwardsiella phage eiAU</name>
    <dbReference type="NCBI Taxonomy" id="945083"/>
    <lineage>
        <taxon>Viruses</taxon>
        <taxon>Duplodnaviria</taxon>
        <taxon>Heunggongvirae</taxon>
        <taxon>Uroviricota</taxon>
        <taxon>Caudoviricetes</taxon>
        <taxon>Eiauvirus</taxon>
        <taxon>Eiauvirus eiAU</taxon>
    </lineage>
</organism>
<evidence type="ECO:0000313" key="1">
    <source>
        <dbReference type="EMBL" id="ADV36441.1"/>
    </source>
</evidence>
<proteinExistence type="predicted"/>
<name>E7EKT6_9CAUD</name>
<accession>E7EKT6</accession>
<protein>
    <submittedName>
        <fullName evidence="1">Uncharacterized protein eiAUOrf47</fullName>
    </submittedName>
</protein>